<keyword evidence="1" id="KW-1133">Transmembrane helix</keyword>
<evidence type="ECO:0000313" key="4">
    <source>
        <dbReference type="EnsemblMetazoa" id="CapteP197334"/>
    </source>
</evidence>
<keyword evidence="2" id="KW-0732">Signal</keyword>
<reference evidence="5" key="1">
    <citation type="submission" date="2012-12" db="EMBL/GenBank/DDBJ databases">
        <authorList>
            <person name="Hellsten U."/>
            <person name="Grimwood J."/>
            <person name="Chapman J.A."/>
            <person name="Shapiro H."/>
            <person name="Aerts A."/>
            <person name="Otillar R.P."/>
            <person name="Terry A.Y."/>
            <person name="Boore J.L."/>
            <person name="Simakov O."/>
            <person name="Marletaz F."/>
            <person name="Cho S.-J."/>
            <person name="Edsinger-Gonzales E."/>
            <person name="Havlak P."/>
            <person name="Kuo D.-H."/>
            <person name="Larsson T."/>
            <person name="Lv J."/>
            <person name="Arendt D."/>
            <person name="Savage R."/>
            <person name="Osoegawa K."/>
            <person name="de Jong P."/>
            <person name="Lindberg D.R."/>
            <person name="Seaver E.C."/>
            <person name="Weisblat D.A."/>
            <person name="Putnam N.H."/>
            <person name="Grigoriev I.V."/>
            <person name="Rokhsar D.S."/>
        </authorList>
    </citation>
    <scope>NUCLEOTIDE SEQUENCE</scope>
    <source>
        <strain evidence="5">I ESC-2004</strain>
    </source>
</reference>
<reference evidence="3 5" key="2">
    <citation type="journal article" date="2013" name="Nature">
        <title>Insights into bilaterian evolution from three spiralian genomes.</title>
        <authorList>
            <person name="Simakov O."/>
            <person name="Marletaz F."/>
            <person name="Cho S.J."/>
            <person name="Edsinger-Gonzales E."/>
            <person name="Havlak P."/>
            <person name="Hellsten U."/>
            <person name="Kuo D.H."/>
            <person name="Larsson T."/>
            <person name="Lv J."/>
            <person name="Arendt D."/>
            <person name="Savage R."/>
            <person name="Osoegawa K."/>
            <person name="de Jong P."/>
            <person name="Grimwood J."/>
            <person name="Chapman J.A."/>
            <person name="Shapiro H."/>
            <person name="Aerts A."/>
            <person name="Otillar R.P."/>
            <person name="Terry A.Y."/>
            <person name="Boore J.L."/>
            <person name="Grigoriev I.V."/>
            <person name="Lindberg D.R."/>
            <person name="Seaver E.C."/>
            <person name="Weisblat D.A."/>
            <person name="Putnam N.H."/>
            <person name="Rokhsar D.S."/>
        </authorList>
    </citation>
    <scope>NUCLEOTIDE SEQUENCE</scope>
    <source>
        <strain evidence="3 5">I ESC-2004</strain>
    </source>
</reference>
<feature type="transmembrane region" description="Helical" evidence="1">
    <location>
        <begin position="204"/>
        <end position="224"/>
    </location>
</feature>
<name>R7TP26_CAPTE</name>
<evidence type="ECO:0000256" key="2">
    <source>
        <dbReference type="SAM" id="SignalP"/>
    </source>
</evidence>
<dbReference type="AlphaFoldDB" id="R7TP26"/>
<dbReference type="PANTHER" id="PTHR37431">
    <property type="entry name" value="PROTEIN CBG06927"/>
    <property type="match status" value="1"/>
</dbReference>
<keyword evidence="1" id="KW-0472">Membrane</keyword>
<dbReference type="EnsemblMetazoa" id="CapteT197334">
    <property type="protein sequence ID" value="CapteP197334"/>
    <property type="gene ID" value="CapteG197334"/>
</dbReference>
<reference evidence="4" key="3">
    <citation type="submission" date="2015-06" db="UniProtKB">
        <authorList>
            <consortium name="EnsemblMetazoa"/>
        </authorList>
    </citation>
    <scope>IDENTIFICATION</scope>
</reference>
<evidence type="ECO:0000313" key="5">
    <source>
        <dbReference type="Proteomes" id="UP000014760"/>
    </source>
</evidence>
<sequence length="254" mass="28006">MQGIAALAFMLFAMSPMDTESSSCQQDIHVCLAFITPFKSNATLTFYDRDQLDKFCAVMPRYNECLDVVLPSCSEIVRLSMEGGRDVNNMLCHPNGSELMVRHAECFKQERTQNAAIRCQSASDNSNATCSAMIGYLNCTISDISNLCGDEAGDFLFDANVMVLQPLYKHIGCHGNLGSFRLKPPPTTSRVKTSPTTSGGKKHVASFGFVLLVFRFLFLGMIIMQSLLQTTKPFHLFCVATPVVLAVVREKFGI</sequence>
<evidence type="ECO:0000256" key="1">
    <source>
        <dbReference type="SAM" id="Phobius"/>
    </source>
</evidence>
<keyword evidence="1" id="KW-0812">Transmembrane</keyword>
<feature type="chain" id="PRO_5008787201" description="DUF19 domain-containing protein" evidence="2">
    <location>
        <begin position="22"/>
        <end position="254"/>
    </location>
</feature>
<organism evidence="3">
    <name type="scientific">Capitella teleta</name>
    <name type="common">Polychaete worm</name>
    <dbReference type="NCBI Taxonomy" id="283909"/>
    <lineage>
        <taxon>Eukaryota</taxon>
        <taxon>Metazoa</taxon>
        <taxon>Spiralia</taxon>
        <taxon>Lophotrochozoa</taxon>
        <taxon>Annelida</taxon>
        <taxon>Polychaeta</taxon>
        <taxon>Sedentaria</taxon>
        <taxon>Scolecida</taxon>
        <taxon>Capitellidae</taxon>
        <taxon>Capitella</taxon>
    </lineage>
</organism>
<gene>
    <name evidence="3" type="ORF">CAPTEDRAFT_197334</name>
</gene>
<protein>
    <recommendedName>
        <fullName evidence="6">DUF19 domain-containing protein</fullName>
    </recommendedName>
</protein>
<proteinExistence type="predicted"/>
<dbReference type="HOGENOM" id="CLU_1095173_0_0_1"/>
<evidence type="ECO:0008006" key="6">
    <source>
        <dbReference type="Google" id="ProtNLM"/>
    </source>
</evidence>
<accession>R7TP26</accession>
<dbReference type="EMBL" id="KB309044">
    <property type="protein sequence ID" value="ELT95658.1"/>
    <property type="molecule type" value="Genomic_DNA"/>
</dbReference>
<dbReference type="EMBL" id="AMQN01002380">
    <property type="status" value="NOT_ANNOTATED_CDS"/>
    <property type="molecule type" value="Genomic_DNA"/>
</dbReference>
<keyword evidence="5" id="KW-1185">Reference proteome</keyword>
<dbReference type="PANTHER" id="PTHR37431:SF3">
    <property type="entry name" value="DUF19 DOMAIN-CONTAINING PROTEIN"/>
    <property type="match status" value="1"/>
</dbReference>
<evidence type="ECO:0000313" key="3">
    <source>
        <dbReference type="EMBL" id="ELT95658.1"/>
    </source>
</evidence>
<feature type="signal peptide" evidence="2">
    <location>
        <begin position="1"/>
        <end position="21"/>
    </location>
</feature>
<dbReference type="Proteomes" id="UP000014760">
    <property type="component" value="Unassembled WGS sequence"/>
</dbReference>